<evidence type="ECO:0000313" key="6">
    <source>
        <dbReference type="Proteomes" id="UP000092461"/>
    </source>
</evidence>
<proteinExistence type="predicted"/>
<dbReference type="FunFam" id="3.30.160.60:FF:000251">
    <property type="entry name" value="FEZ family zinc finger 2"/>
    <property type="match status" value="1"/>
</dbReference>
<dbReference type="GO" id="GO:0005881">
    <property type="term" value="C:cytoplasmic microtubule"/>
    <property type="evidence" value="ECO:0007669"/>
    <property type="project" value="TreeGrafter"/>
</dbReference>
<dbReference type="VEuPathDB" id="VectorBase:LLOJ001420"/>
<accession>A0A1B0CBC1</accession>
<keyword evidence="6" id="KW-1185">Reference proteome</keyword>
<dbReference type="EMBL" id="GITU01001081">
    <property type="protein sequence ID" value="MBC1169784.1"/>
    <property type="molecule type" value="Transcribed_RNA"/>
</dbReference>
<dbReference type="GO" id="GO:0005929">
    <property type="term" value="C:cilium"/>
    <property type="evidence" value="ECO:0007669"/>
    <property type="project" value="TreeGrafter"/>
</dbReference>
<dbReference type="InterPro" id="IPR036236">
    <property type="entry name" value="Znf_C2H2_sf"/>
</dbReference>
<dbReference type="VEuPathDB" id="VectorBase:LLONM1_008412"/>
<feature type="region of interest" description="Disordered" evidence="2">
    <location>
        <begin position="163"/>
        <end position="204"/>
    </location>
</feature>
<dbReference type="Pfam" id="PF00096">
    <property type="entry name" value="zf-C2H2"/>
    <property type="match status" value="1"/>
</dbReference>
<evidence type="ECO:0000313" key="4">
    <source>
        <dbReference type="EMBL" id="MBC1169784.1"/>
    </source>
</evidence>
<dbReference type="EnsemblMetazoa" id="LLOJ001420-RA">
    <property type="protein sequence ID" value="LLOJ001420-PA"/>
    <property type="gene ID" value="LLOJ001420"/>
</dbReference>
<keyword evidence="1" id="KW-0863">Zinc-finger</keyword>
<dbReference type="GO" id="GO:0008270">
    <property type="term" value="F:zinc ion binding"/>
    <property type="evidence" value="ECO:0007669"/>
    <property type="project" value="UniProtKB-KW"/>
</dbReference>
<reference evidence="4" key="2">
    <citation type="journal article" date="2020" name="BMC">
        <title>Leishmania infection induces a limited differential gene expression in the sand fly midgut.</title>
        <authorList>
            <person name="Coutinho-Abreu I.V."/>
            <person name="Serafim T.D."/>
            <person name="Meneses C."/>
            <person name="Kamhawi S."/>
            <person name="Oliveira F."/>
            <person name="Valenzuela J.G."/>
        </authorList>
    </citation>
    <scope>NUCLEOTIDE SEQUENCE</scope>
    <source>
        <strain evidence="4">Jacobina</strain>
        <tissue evidence="4">Midgut</tissue>
    </source>
</reference>
<dbReference type="PROSITE" id="PS00028">
    <property type="entry name" value="ZINC_FINGER_C2H2_1"/>
    <property type="match status" value="1"/>
</dbReference>
<dbReference type="SMART" id="SM00355">
    <property type="entry name" value="ZnF_C2H2"/>
    <property type="match status" value="1"/>
</dbReference>
<dbReference type="InterPro" id="IPR011989">
    <property type="entry name" value="ARM-like"/>
</dbReference>
<protein>
    <submittedName>
        <fullName evidence="4">Putative c2h2-type zn-finger protein</fullName>
    </submittedName>
</protein>
<name>A0A1B0CBC1_LUTLO</name>
<dbReference type="InterPro" id="IPR013087">
    <property type="entry name" value="Znf_C2H2_type"/>
</dbReference>
<feature type="region of interest" description="Disordered" evidence="2">
    <location>
        <begin position="46"/>
        <end position="72"/>
    </location>
</feature>
<dbReference type="PANTHER" id="PTHR21567:SF87">
    <property type="entry name" value="CRESCERIN-LIKE PROTEIN CHE-12"/>
    <property type="match status" value="1"/>
</dbReference>
<sequence length="519" mass="56400">MYPCSPPATPTVLKSPRMESASVCELKPSQRSPGCSLKFSIAKIMEPDKGTSRKPSPPLTVDSADGSDTESNGPVYDSAFKKYVPVHQFVSSRHQELLNQYPLLYYPNQLMCAAAAAQYAALTQHSGLLTNVSSDGSFQSLSSLAGSSVNPFVPTSHSYKRSHAPLAAEKAHHASAGHTKATHPREKDSGITCSGGNGDNGAPGKQKTFSCQECGKVFNAMYNLTRHMPVHTGARPFVCKICGKGFRQDWRLRSRALYKLEDALRSTENLAAVQPYLDSLLRTLLSSERHPDVCEDKRRILVNLISRLPLENLENRTGQIVMGLCRQGGATGNSVAKALMQRLPPAAIVLRLLSDEFLTARSSKFRENALQMVLYALMTFPSTYFDVATCVMRATQAAIDPKKRVRQGALDVLAVLGQISSPKVVMDVVNRIAATRTDGNALSAAVKARLSRKQLPMIRTDGSVQYGLKLPSPQANFSIFGADIEWITSGVGSVSPTSIKKRLQKTQSQSSLLDDSGNR</sequence>
<keyword evidence="1" id="KW-0862">Zinc</keyword>
<dbReference type="SUPFAM" id="SSF48371">
    <property type="entry name" value="ARM repeat"/>
    <property type="match status" value="1"/>
</dbReference>
<evidence type="ECO:0000313" key="5">
    <source>
        <dbReference type="EnsemblMetazoa" id="LLOJ001420-PA"/>
    </source>
</evidence>
<dbReference type="Gene3D" id="1.25.10.10">
    <property type="entry name" value="Leucine-rich Repeat Variant"/>
    <property type="match status" value="1"/>
</dbReference>
<reference evidence="6" key="1">
    <citation type="submission" date="2012-05" db="EMBL/GenBank/DDBJ databases">
        <title>Whole Genome Assembly of Lutzomyia longipalpis.</title>
        <authorList>
            <person name="Richards S."/>
            <person name="Qu C."/>
            <person name="Dillon R."/>
            <person name="Worley K."/>
            <person name="Scherer S."/>
            <person name="Batterton M."/>
            <person name="Taylor A."/>
            <person name="Hawes A."/>
            <person name="Hernandez B."/>
            <person name="Kovar C."/>
            <person name="Mandapat C."/>
            <person name="Pham C."/>
            <person name="Qu C."/>
            <person name="Jing C."/>
            <person name="Bess C."/>
            <person name="Bandaranaike D."/>
            <person name="Ngo D."/>
            <person name="Ongeri F."/>
            <person name="Arias F."/>
            <person name="Lara F."/>
            <person name="Weissenberger G."/>
            <person name="Kamau G."/>
            <person name="Han H."/>
            <person name="Shen H."/>
            <person name="Dinh H."/>
            <person name="Khalil I."/>
            <person name="Jones J."/>
            <person name="Shafer J."/>
            <person name="Jayaseelan J."/>
            <person name="Quiroz J."/>
            <person name="Blankenburg K."/>
            <person name="Nguyen L."/>
            <person name="Jackson L."/>
            <person name="Francisco L."/>
            <person name="Tang L.-Y."/>
            <person name="Pu L.-L."/>
            <person name="Perales L."/>
            <person name="Lorensuhewa L."/>
            <person name="Munidasa M."/>
            <person name="Coyle M."/>
            <person name="Taylor M."/>
            <person name="Puazo M."/>
            <person name="Firestine M."/>
            <person name="Scheel M."/>
            <person name="Javaid M."/>
            <person name="Wang M."/>
            <person name="Li M."/>
            <person name="Tabassum N."/>
            <person name="Saada N."/>
            <person name="Osuji N."/>
            <person name="Aqrawi P."/>
            <person name="Fu Q."/>
            <person name="Thornton R."/>
            <person name="Raj R."/>
            <person name="Goodspeed R."/>
            <person name="Mata R."/>
            <person name="Najjar R."/>
            <person name="Gubbala S."/>
            <person name="Lee S."/>
            <person name="Denson S."/>
            <person name="Patil S."/>
            <person name="Macmil S."/>
            <person name="Qi S."/>
            <person name="Matskevitch T."/>
            <person name="Palculict T."/>
            <person name="Mathew T."/>
            <person name="Vee V."/>
            <person name="Velamala V."/>
            <person name="Korchina V."/>
            <person name="Cai W."/>
            <person name="Liu W."/>
            <person name="Dai W."/>
            <person name="Zou X."/>
            <person name="Zhu Y."/>
            <person name="Zhang Y."/>
            <person name="Wu Y.-Q."/>
            <person name="Xin Y."/>
            <person name="Nazarath L."/>
            <person name="Kovar C."/>
            <person name="Han Y."/>
            <person name="Muzny D."/>
            <person name="Gibbs R."/>
        </authorList>
    </citation>
    <scope>NUCLEOTIDE SEQUENCE [LARGE SCALE GENOMIC DNA]</scope>
    <source>
        <strain evidence="6">Jacobina</strain>
    </source>
</reference>
<dbReference type="SUPFAM" id="SSF57667">
    <property type="entry name" value="beta-beta-alpha zinc fingers"/>
    <property type="match status" value="1"/>
</dbReference>
<evidence type="ECO:0000256" key="1">
    <source>
        <dbReference type="PROSITE-ProRule" id="PRU00042"/>
    </source>
</evidence>
<feature type="domain" description="C2H2-type" evidence="3">
    <location>
        <begin position="209"/>
        <end position="236"/>
    </location>
</feature>
<dbReference type="EMBL" id="AJWK01005001">
    <property type="status" value="NOT_ANNOTATED_CDS"/>
    <property type="molecule type" value="Genomic_DNA"/>
</dbReference>
<keyword evidence="1" id="KW-0479">Metal-binding</keyword>
<evidence type="ECO:0000259" key="3">
    <source>
        <dbReference type="PROSITE" id="PS50157"/>
    </source>
</evidence>
<dbReference type="Gene3D" id="3.30.160.60">
    <property type="entry name" value="Classic Zinc Finger"/>
    <property type="match status" value="1"/>
</dbReference>
<dbReference type="AlphaFoldDB" id="A0A1B0CBC1"/>
<evidence type="ECO:0000256" key="2">
    <source>
        <dbReference type="SAM" id="MobiDB-lite"/>
    </source>
</evidence>
<dbReference type="InterPro" id="IPR016024">
    <property type="entry name" value="ARM-type_fold"/>
</dbReference>
<dbReference type="GO" id="GO:0000226">
    <property type="term" value="P:microtubule cytoskeleton organization"/>
    <property type="evidence" value="ECO:0007669"/>
    <property type="project" value="TreeGrafter"/>
</dbReference>
<organism evidence="5 6">
    <name type="scientific">Lutzomyia longipalpis</name>
    <name type="common">Sand fly</name>
    <dbReference type="NCBI Taxonomy" id="7200"/>
    <lineage>
        <taxon>Eukaryota</taxon>
        <taxon>Metazoa</taxon>
        <taxon>Ecdysozoa</taxon>
        <taxon>Arthropoda</taxon>
        <taxon>Hexapoda</taxon>
        <taxon>Insecta</taxon>
        <taxon>Pterygota</taxon>
        <taxon>Neoptera</taxon>
        <taxon>Endopterygota</taxon>
        <taxon>Diptera</taxon>
        <taxon>Nematocera</taxon>
        <taxon>Psychodoidea</taxon>
        <taxon>Psychodidae</taxon>
        <taxon>Lutzomyia</taxon>
        <taxon>Lutzomyia</taxon>
    </lineage>
</organism>
<dbReference type="GO" id="GO:0008017">
    <property type="term" value="F:microtubule binding"/>
    <property type="evidence" value="ECO:0007669"/>
    <property type="project" value="TreeGrafter"/>
</dbReference>
<reference evidence="5" key="3">
    <citation type="submission" date="2020-05" db="UniProtKB">
        <authorList>
            <consortium name="EnsemblMetazoa"/>
        </authorList>
    </citation>
    <scope>IDENTIFICATION</scope>
    <source>
        <strain evidence="5">Jacobina</strain>
    </source>
</reference>
<dbReference type="Proteomes" id="UP000092461">
    <property type="component" value="Unassembled WGS sequence"/>
</dbReference>
<dbReference type="PROSITE" id="PS50157">
    <property type="entry name" value="ZINC_FINGER_C2H2_2"/>
    <property type="match status" value="1"/>
</dbReference>
<dbReference type="PANTHER" id="PTHR21567">
    <property type="entry name" value="CLASP"/>
    <property type="match status" value="1"/>
</dbReference>